<keyword evidence="3" id="KW-0813">Transport</keyword>
<evidence type="ECO:0000256" key="5">
    <source>
        <dbReference type="SAM" id="MobiDB-lite"/>
    </source>
</evidence>
<keyword evidence="4" id="KW-0539">Nucleus</keyword>
<evidence type="ECO:0000313" key="7">
    <source>
        <dbReference type="Proteomes" id="UP000308730"/>
    </source>
</evidence>
<accession>A0A4S4MRY5</accession>
<dbReference type="GO" id="GO:0044611">
    <property type="term" value="C:nuclear pore inner ring"/>
    <property type="evidence" value="ECO:0007669"/>
    <property type="project" value="TreeGrafter"/>
</dbReference>
<reference evidence="6 7" key="1">
    <citation type="submission" date="2019-02" db="EMBL/GenBank/DDBJ databases">
        <title>Genome sequencing of the rare red list fungi Antrodiella citrinella (Flaviporus citrinellus).</title>
        <authorList>
            <person name="Buettner E."/>
            <person name="Kellner H."/>
        </authorList>
    </citation>
    <scope>NUCLEOTIDE SEQUENCE [LARGE SCALE GENOMIC DNA]</scope>
    <source>
        <strain evidence="6 7">DSM 108506</strain>
    </source>
</reference>
<feature type="compositionally biased region" description="Polar residues" evidence="5">
    <location>
        <begin position="614"/>
        <end position="630"/>
    </location>
</feature>
<comment type="similarity">
    <text evidence="2">Belongs to the NUP186/NUP192/NUP205 family.</text>
</comment>
<feature type="region of interest" description="Disordered" evidence="5">
    <location>
        <begin position="446"/>
        <end position="471"/>
    </location>
</feature>
<dbReference type="EMBL" id="SGPM01000197">
    <property type="protein sequence ID" value="THH28187.1"/>
    <property type="molecule type" value="Genomic_DNA"/>
</dbReference>
<dbReference type="GO" id="GO:0017056">
    <property type="term" value="F:structural constituent of nuclear pore"/>
    <property type="evidence" value="ECO:0007669"/>
    <property type="project" value="TreeGrafter"/>
</dbReference>
<dbReference type="OrthoDB" id="2019644at2759"/>
<dbReference type="Pfam" id="PF11894">
    <property type="entry name" value="Nup192"/>
    <property type="match status" value="1"/>
</dbReference>
<sequence length="1902" mass="209575">MQSTRGLRSVLLSTLGAPNHARTAEQDLYEELMAHKHILLNLYDVGRRSPEQQRTIESGKVTIRGKVMGISTDFSRHTIFLSQQLDVSEQYAAELLHDVMSSQPNLVGERCVELTIMEYHARRRLVVECLKYVFEAAIASQSPTAPPLFHRIEFFVREQLLARQGQAVALSEKLLNEVDKVSQTLAKVNAERQSAGSATVAPTQAGARLGFDLLTARRESLEYERATLSTLLFLFGRMGVLSSAEICRIVDWLKANPRHPVALYYLPTVLVAFDIVDFASDSAKSRRDMVSDANFVKQMNTKLRVDNPWTDPGLKATILLKWTIFLTEARHRVPTLEEKEGFKAEELESSVWNAVQGDCFPYLTGIVLRLQRGRDIPVPASLSQSTTPEYDVQGDIPVEEFLPSILEVFDVTVRSLISLASSELRKIKQRQEDLVAGMRADRSKTWRAASQSAARHPSSGEPGQDQSKAPRNDVGAMFSFMGLLYSALPPDYALPYWGANGPVKTHIDVLESTARKLPGFLQWAVWSTQPQNLTMLTALYDMLTGLANGERCSELAYNFLVRGGGDAVVDASSSLSPSPVSAGPAVSWYSMFGVLESWATAGSPLRITPPQNSFNGFPGSSQPESWQNHGVPQHQAHAPPRLSLSQQDVLVAQAFLHLLSTVATHSTAVRTSIYGHARFRAIQTLVSLIPLSIPLELKGTLFDTLSAFCQPGAGAGGLAICKSVWNLMEKLEIINVRGGTAGSIVASVKGVEVELEEVESAYKLYPATIAFVKLLSTLIHTPKSIPLQDALTSDSTTSIPEGLGHPYRTPGITPYVQFVVDNVFSSISRREYLQPSDRWRMNDACLSFVERCLASFDLESAGATEDGDVTSLALHPGFEVMKRILTQSTLQANVLSYIAEGTDGFDKGLAEEQPFFRRTIIRVLRIVHRALEIQDLFLDVLLPLLSEASDKSSFQDIHPSSYHVKLSQALFFNPEYISAIATYVTYQRHLEARLLSVKILSLLAGPTTVRQLAVIIDRSPNSTRILNGFLNVVGSESWVDVETAEIEADRYTGAGATIDQAPADVVTQAVRIALLDFLTVNTSPDLPYPNIAHFILFGQVESQTQIRDPTAVDGQRTCIHALVDLLNRGIPRSNTRDQDEIQEDALFFSLPGLAERSYGVIHRLCKHPSTTVFVSRYLRSREDFFVRHLRAIPCKAPSVNSDPTAEVVYNDGSRIATSVSSLCSFLRLRSYILDLVALELHVLTTSGQHKASNALLAELFDSEDDVSSNEAAFVNDMFKPFKEVGQAQSKIIELLQHLDFDWSDGLAVRPVEMRFLAQLNLLSCLHTDRVGCEVVDRSALMSLLSQARVALQTQGHVVTSAHTEQVSEEVTYILQSCAVENHRRQVQHAVGISYEAWGDILNTALIRCFSRIPLNQQENILLDLLYVLPLSLQSDNLSQSTSVILAEGIVNTLAKVREVLLEARGSTRGRMDSLPAERLHSFLRNLLNCIANPSRSQMVRGNLYAGLVHYLHLVLLLDGDAASQADSELRESQLRQRSSTQSLVTGSIELIRPLSERLANVIARDASDGAEVWRTVALLALDTLVQFCNTRCNFLSELSRPGHLSGFVKSIESSDTYLQAALQPMADDLNALYAYEGAMSLFSRVVQSKPGAEHLLNSGVLQTLSRCDFLDARPETDDDTSDDCDYLPSISQRYHQMLMPALQIGSGMLLTLESNHGSVVHQVLEFLNSHRDAFVLLLRNTSSRLSEGTMEDINFLVSICTIVVQGVPSTELHSSVGYGFLHSAIVSFSALYLSGLVAASGDGRGLSTTAHQLLQSLLLYLELTDAVPGLKKIFVPSLSTTHSESGVAFLSTVGPTLGDALGIMNILTNEVVEAYQNQAQAAPVSFSLTLHMQEAHFYRARW</sequence>
<comment type="caution">
    <text evidence="6">The sequence shown here is derived from an EMBL/GenBank/DDBJ whole genome shotgun (WGS) entry which is preliminary data.</text>
</comment>
<evidence type="ECO:0000256" key="3">
    <source>
        <dbReference type="ARBA" id="ARBA00022448"/>
    </source>
</evidence>
<dbReference type="GO" id="GO:0006999">
    <property type="term" value="P:nuclear pore organization"/>
    <property type="evidence" value="ECO:0007669"/>
    <property type="project" value="TreeGrafter"/>
</dbReference>
<feature type="region of interest" description="Disordered" evidence="5">
    <location>
        <begin position="614"/>
        <end position="637"/>
    </location>
</feature>
<evidence type="ECO:0008006" key="8">
    <source>
        <dbReference type="Google" id="ProtNLM"/>
    </source>
</evidence>
<evidence type="ECO:0000256" key="4">
    <source>
        <dbReference type="ARBA" id="ARBA00023242"/>
    </source>
</evidence>
<evidence type="ECO:0000313" key="6">
    <source>
        <dbReference type="EMBL" id="THH28187.1"/>
    </source>
</evidence>
<proteinExistence type="inferred from homology"/>
<keyword evidence="7" id="KW-1185">Reference proteome</keyword>
<evidence type="ECO:0000256" key="1">
    <source>
        <dbReference type="ARBA" id="ARBA00004123"/>
    </source>
</evidence>
<dbReference type="Proteomes" id="UP000308730">
    <property type="component" value="Unassembled WGS sequence"/>
</dbReference>
<name>A0A4S4MRY5_9APHY</name>
<protein>
    <recommendedName>
        <fullName evidence="8">Nucleoporin Nup186/Nup192/Nup205</fullName>
    </recommendedName>
</protein>
<dbReference type="InterPro" id="IPR021827">
    <property type="entry name" value="Nup186/Nup192/Nup205"/>
</dbReference>
<evidence type="ECO:0000256" key="2">
    <source>
        <dbReference type="ARBA" id="ARBA00005892"/>
    </source>
</evidence>
<comment type="subcellular location">
    <subcellularLocation>
        <location evidence="1">Nucleus</location>
    </subcellularLocation>
</comment>
<organism evidence="6 7">
    <name type="scientific">Antrodiella citrinella</name>
    <dbReference type="NCBI Taxonomy" id="2447956"/>
    <lineage>
        <taxon>Eukaryota</taxon>
        <taxon>Fungi</taxon>
        <taxon>Dikarya</taxon>
        <taxon>Basidiomycota</taxon>
        <taxon>Agaricomycotina</taxon>
        <taxon>Agaricomycetes</taxon>
        <taxon>Polyporales</taxon>
        <taxon>Steccherinaceae</taxon>
        <taxon>Antrodiella</taxon>
    </lineage>
</organism>
<dbReference type="PANTHER" id="PTHR31344">
    <property type="entry name" value="NUCLEAR PORE COMPLEX PROTEIN NUP205"/>
    <property type="match status" value="1"/>
</dbReference>
<dbReference type="PANTHER" id="PTHR31344:SF0">
    <property type="entry name" value="NUCLEAR PORE COMPLEX PROTEIN NUP205"/>
    <property type="match status" value="1"/>
</dbReference>
<gene>
    <name evidence="6" type="ORF">EUX98_g6010</name>
</gene>